<gene>
    <name evidence="1" type="ORF">RFULGI_LOCUS16021</name>
</gene>
<dbReference type="EMBL" id="CAJVPZ010054519">
    <property type="protein sequence ID" value="CAG8783261.1"/>
    <property type="molecule type" value="Genomic_DNA"/>
</dbReference>
<evidence type="ECO:0000313" key="2">
    <source>
        <dbReference type="Proteomes" id="UP000789396"/>
    </source>
</evidence>
<dbReference type="Proteomes" id="UP000789396">
    <property type="component" value="Unassembled WGS sequence"/>
</dbReference>
<proteinExistence type="predicted"/>
<accession>A0A9N9P1D3</accession>
<protein>
    <submittedName>
        <fullName evidence="1">8897_t:CDS:1</fullName>
    </submittedName>
</protein>
<feature type="non-terminal residue" evidence="1">
    <location>
        <position position="45"/>
    </location>
</feature>
<dbReference type="AlphaFoldDB" id="A0A9N9P1D3"/>
<name>A0A9N9P1D3_9GLOM</name>
<sequence>ILNRTMEELCDLHKEEEEKGNYATTILNIIERHLENKQLKPEDVI</sequence>
<organism evidence="1 2">
    <name type="scientific">Racocetra fulgida</name>
    <dbReference type="NCBI Taxonomy" id="60492"/>
    <lineage>
        <taxon>Eukaryota</taxon>
        <taxon>Fungi</taxon>
        <taxon>Fungi incertae sedis</taxon>
        <taxon>Mucoromycota</taxon>
        <taxon>Glomeromycotina</taxon>
        <taxon>Glomeromycetes</taxon>
        <taxon>Diversisporales</taxon>
        <taxon>Gigasporaceae</taxon>
        <taxon>Racocetra</taxon>
    </lineage>
</organism>
<reference evidence="1" key="1">
    <citation type="submission" date="2021-06" db="EMBL/GenBank/DDBJ databases">
        <authorList>
            <person name="Kallberg Y."/>
            <person name="Tangrot J."/>
            <person name="Rosling A."/>
        </authorList>
    </citation>
    <scope>NUCLEOTIDE SEQUENCE</scope>
    <source>
        <strain evidence="1">IN212</strain>
    </source>
</reference>
<comment type="caution">
    <text evidence="1">The sequence shown here is derived from an EMBL/GenBank/DDBJ whole genome shotgun (WGS) entry which is preliminary data.</text>
</comment>
<keyword evidence="2" id="KW-1185">Reference proteome</keyword>
<feature type="non-terminal residue" evidence="1">
    <location>
        <position position="1"/>
    </location>
</feature>
<evidence type="ECO:0000313" key="1">
    <source>
        <dbReference type="EMBL" id="CAG8783261.1"/>
    </source>
</evidence>